<dbReference type="InterPro" id="IPR027628">
    <property type="entry name" value="DotA_TraY"/>
</dbReference>
<protein>
    <submittedName>
        <fullName evidence="4">Type IVB secretion system protein DotA</fullName>
    </submittedName>
</protein>
<proteinExistence type="predicted"/>
<feature type="transmembrane region" description="Helical" evidence="2">
    <location>
        <begin position="111"/>
        <end position="135"/>
    </location>
</feature>
<dbReference type="Proteomes" id="UP001222087">
    <property type="component" value="Chromosome"/>
</dbReference>
<organism evidence="4 5">
    <name type="scientific">Legionella cardiaca</name>
    <dbReference type="NCBI Taxonomy" id="1071983"/>
    <lineage>
        <taxon>Bacteria</taxon>
        <taxon>Pseudomonadati</taxon>
        <taxon>Pseudomonadota</taxon>
        <taxon>Gammaproteobacteria</taxon>
        <taxon>Legionellales</taxon>
        <taxon>Legionellaceae</taxon>
        <taxon>Legionella</taxon>
    </lineage>
</organism>
<sequence length="987" mass="104994">MNKIIFILLGLIFPALALASDNGSALSFAPPPQDYSVVFLGNIFGIVDGVLHGTGSQIMGAMFGVFNSAVLALGGIVIMYTLIVSTMNTAHEGQMLGQKWSSIWVPMRSTLGLALLIPKGSGYCLMQIFVMWIVVQGVGAADKIWSAALSYLNRGGVIIQTQMNPVTSLTAGTGNEIASGAGVILSGQVCMLGIQTALQTQRQNLLNQAQSKSGDCYNAVGDMKKFCDTPVPDFLASVNTVTTENDLTKGNPNQTGFSVMMPNLNVDPYSKLNGICGLLVWNSFTAANNLTSTDTNVNKSGFTITQNELQTTQMSRAIGIQQMYLDLSSVAQIMVNNDPLLNPENNSSDSTTNNFSANAVQQFGVPLQANNQQQACTGSTVAICKMWGSDPTSSSNSSPLFSGTEFQGAIADYNGIMLPALNLKEQAKKGEDAASSRAFIQDANNYGWIMAGSYFFDLAKLNSASIEDANRTDSGTGLSDSQFSLKSLQSAFGDSGKCSAGNFGYLCTWMGGDPTLINQVIGLINGSNIATSNLPTLPSGPEITNIQTGGPSGKSGVDAYTGAFSSTVYGFITNSLMVQIAGQPGLNPPKFTMKFNINIDLSKFSLPSQDFPCGSILGLCIGRLMGNIFYNLIIKLIFNFFLNLVAQVINAVVMSFLSVPLMGMGAIFQAGVAIIQQPTVNPVIALANMGVNYINFANELWIILLTIAITTSLIPIFGLFIMPLIAMVTPLLFAWLGVMVSIGFITAYYIPFLPYMIFTFGSIAWLMVVIEAMVAAPIVALGVTHPEGHDAFGKGEQAIMILLNVFLRPAMMIIGYIAAIALSYVSVWIINAGFSNAMAFIQGSASGSTWNFSGSNQSLIEQASNIDTTQGYTGWAGIYGFFFSILVYTTLYLTVVQKAFTLIVVLPDKVLRWIGGQPESAGQEAAQWGEEAKGQVSKGEAGTTKAQQQIDSQLTGYGMKAFNKAKDAITKKGPSVSLGPNSTPPNS</sequence>
<feature type="transmembrane region" description="Helical" evidence="2">
    <location>
        <begin position="35"/>
        <end position="51"/>
    </location>
</feature>
<keyword evidence="5" id="KW-1185">Reference proteome</keyword>
<feature type="transmembrane region" description="Helical" evidence="2">
    <location>
        <begin position="63"/>
        <end position="83"/>
    </location>
</feature>
<feature type="signal peptide" evidence="3">
    <location>
        <begin position="1"/>
        <end position="19"/>
    </location>
</feature>
<keyword evidence="2" id="KW-1133">Transmembrane helix</keyword>
<feature type="transmembrane region" description="Helical" evidence="2">
    <location>
        <begin position="763"/>
        <end position="784"/>
    </location>
</feature>
<feature type="chain" id="PRO_5046841205" evidence="3">
    <location>
        <begin position="20"/>
        <end position="987"/>
    </location>
</feature>
<evidence type="ECO:0000313" key="5">
    <source>
        <dbReference type="Proteomes" id="UP001222087"/>
    </source>
</evidence>
<evidence type="ECO:0000313" key="4">
    <source>
        <dbReference type="EMBL" id="WED42440.1"/>
    </source>
</evidence>
<feature type="transmembrane region" description="Helical" evidence="2">
    <location>
        <begin position="805"/>
        <end position="830"/>
    </location>
</feature>
<dbReference type="InterPro" id="IPR021528">
    <property type="entry name" value="DotA"/>
</dbReference>
<reference evidence="4 5" key="1">
    <citation type="submission" date="2023-02" db="EMBL/GenBank/DDBJ databases">
        <title>Genome Sequence of L. cardiaca H63T.</title>
        <authorList>
            <person name="Lopez A.E."/>
            <person name="Cianciotto N.P."/>
        </authorList>
    </citation>
    <scope>NUCLEOTIDE SEQUENCE [LARGE SCALE GENOMIC DNA]</scope>
    <source>
        <strain evidence="4 5">H63</strain>
    </source>
</reference>
<name>A0ABY8AP37_9GAMM</name>
<gene>
    <name evidence="4" type="primary">dotA</name>
    <name evidence="4" type="ORF">PXX05_11005</name>
</gene>
<feature type="region of interest" description="Disordered" evidence="1">
    <location>
        <begin position="922"/>
        <end position="947"/>
    </location>
</feature>
<dbReference type="NCBIfam" id="TIGR04346">
    <property type="entry name" value="DotA_TraY"/>
    <property type="match status" value="2"/>
</dbReference>
<evidence type="ECO:0000256" key="2">
    <source>
        <dbReference type="SAM" id="Phobius"/>
    </source>
</evidence>
<evidence type="ECO:0000256" key="1">
    <source>
        <dbReference type="SAM" id="MobiDB-lite"/>
    </source>
</evidence>
<keyword evidence="2" id="KW-0812">Transmembrane</keyword>
<feature type="transmembrane region" description="Helical" evidence="2">
    <location>
        <begin position="700"/>
        <end position="725"/>
    </location>
</feature>
<keyword evidence="2" id="KW-0472">Membrane</keyword>
<keyword evidence="3" id="KW-0732">Signal</keyword>
<accession>A0ABY8AP37</accession>
<dbReference type="EMBL" id="CP119078">
    <property type="protein sequence ID" value="WED42440.1"/>
    <property type="molecule type" value="Genomic_DNA"/>
</dbReference>
<feature type="transmembrane region" description="Helical" evidence="2">
    <location>
        <begin position="732"/>
        <end position="751"/>
    </location>
</feature>
<dbReference type="RefSeq" id="WP_275088263.1">
    <property type="nucleotide sequence ID" value="NZ_CP119078.1"/>
</dbReference>
<dbReference type="NCBIfam" id="NF033886">
    <property type="entry name" value="T4SS_DotA"/>
    <property type="match status" value="1"/>
</dbReference>
<dbReference type="Pfam" id="PF11388">
    <property type="entry name" value="DotA"/>
    <property type="match status" value="1"/>
</dbReference>
<evidence type="ECO:0000256" key="3">
    <source>
        <dbReference type="SAM" id="SignalP"/>
    </source>
</evidence>
<feature type="transmembrane region" description="Helical" evidence="2">
    <location>
        <begin position="872"/>
        <end position="893"/>
    </location>
</feature>
<feature type="transmembrane region" description="Helical" evidence="2">
    <location>
        <begin position="632"/>
        <end position="657"/>
    </location>
</feature>